<keyword evidence="3" id="KW-0132">Cell division</keyword>
<dbReference type="GO" id="GO:0051301">
    <property type="term" value="P:cell division"/>
    <property type="evidence" value="ECO:0007669"/>
    <property type="project" value="UniProtKB-KW"/>
</dbReference>
<accession>A0A094Q0C6</accession>
<dbReference type="Gene3D" id="3.90.190.20">
    <property type="entry name" value="Mur ligase, C-terminal domain"/>
    <property type="match status" value="1"/>
</dbReference>
<dbReference type="InterPro" id="IPR004101">
    <property type="entry name" value="Mur_ligase_C"/>
</dbReference>
<dbReference type="Pfam" id="PF01225">
    <property type="entry name" value="Mur_ligase"/>
    <property type="match status" value="1"/>
</dbReference>
<evidence type="ECO:0000259" key="12">
    <source>
        <dbReference type="Pfam" id="PF02875"/>
    </source>
</evidence>
<dbReference type="Gene3D" id="3.40.1190.10">
    <property type="entry name" value="Mur-like, catalytic domain"/>
    <property type="match status" value="1"/>
</dbReference>
<dbReference type="HAMAP" id="MF_02019">
    <property type="entry name" value="MurF"/>
    <property type="match status" value="1"/>
</dbReference>
<dbReference type="GO" id="GO:0008360">
    <property type="term" value="P:regulation of cell shape"/>
    <property type="evidence" value="ECO:0007669"/>
    <property type="project" value="UniProtKB-KW"/>
</dbReference>
<dbReference type="GO" id="GO:0071555">
    <property type="term" value="P:cell wall organization"/>
    <property type="evidence" value="ECO:0007669"/>
    <property type="project" value="UniProtKB-KW"/>
</dbReference>
<keyword evidence="5" id="KW-0067">ATP-binding</keyword>
<dbReference type="NCBIfam" id="TIGR01143">
    <property type="entry name" value="murF"/>
    <property type="match status" value="1"/>
</dbReference>
<dbReference type="InterPro" id="IPR013221">
    <property type="entry name" value="Mur_ligase_cen"/>
</dbReference>
<evidence type="ECO:0000256" key="1">
    <source>
        <dbReference type="ARBA" id="ARBA00022490"/>
    </source>
</evidence>
<evidence type="ECO:0000256" key="4">
    <source>
        <dbReference type="ARBA" id="ARBA00022741"/>
    </source>
</evidence>
<dbReference type="SUPFAM" id="SSF63418">
    <property type="entry name" value="MurE/MurF N-terminal domain"/>
    <property type="match status" value="1"/>
</dbReference>
<evidence type="ECO:0000256" key="3">
    <source>
        <dbReference type="ARBA" id="ARBA00022618"/>
    </source>
</evidence>
<organism evidence="14">
    <name type="scientific">freshwater metagenome</name>
    <dbReference type="NCBI Taxonomy" id="449393"/>
    <lineage>
        <taxon>unclassified sequences</taxon>
        <taxon>metagenomes</taxon>
        <taxon>ecological metagenomes</taxon>
    </lineage>
</organism>
<keyword evidence="7" id="KW-0573">Peptidoglycan synthesis</keyword>
<protein>
    <recommendedName>
        <fullName evidence="10">UDP-MurNAc-pentapeptide synthetase</fullName>
    </recommendedName>
</protein>
<dbReference type="SUPFAM" id="SSF53623">
    <property type="entry name" value="MurD-like peptide ligases, catalytic domain"/>
    <property type="match status" value="1"/>
</dbReference>
<dbReference type="GO" id="GO:0047480">
    <property type="term" value="F:UDP-N-acetylmuramoyl-tripeptide-D-alanyl-D-alanine ligase activity"/>
    <property type="evidence" value="ECO:0007669"/>
    <property type="project" value="InterPro"/>
</dbReference>
<feature type="domain" description="Mur ligase central" evidence="13">
    <location>
        <begin position="107"/>
        <end position="293"/>
    </location>
</feature>
<evidence type="ECO:0000256" key="9">
    <source>
        <dbReference type="ARBA" id="ARBA00023316"/>
    </source>
</evidence>
<dbReference type="GO" id="GO:0005524">
    <property type="term" value="F:ATP binding"/>
    <property type="evidence" value="ECO:0007669"/>
    <property type="project" value="UniProtKB-KW"/>
</dbReference>
<proteinExistence type="inferred from homology"/>
<keyword evidence="9" id="KW-0961">Cell wall biogenesis/degradation</keyword>
<dbReference type="InterPro" id="IPR036565">
    <property type="entry name" value="Mur-like_cat_sf"/>
</dbReference>
<keyword evidence="8" id="KW-0131">Cell cycle</keyword>
<dbReference type="PANTHER" id="PTHR43024:SF1">
    <property type="entry name" value="UDP-N-ACETYLMURAMOYL-TRIPEPTIDE--D-ALANYL-D-ALANINE LIGASE"/>
    <property type="match status" value="1"/>
</dbReference>
<keyword evidence="2" id="KW-0436">Ligase</keyword>
<feature type="domain" description="Mur ligase N-terminal catalytic" evidence="11">
    <location>
        <begin position="32"/>
        <end position="92"/>
    </location>
</feature>
<dbReference type="InterPro" id="IPR035911">
    <property type="entry name" value="MurE/MurF_N"/>
</dbReference>
<evidence type="ECO:0000256" key="7">
    <source>
        <dbReference type="ARBA" id="ARBA00022984"/>
    </source>
</evidence>
<dbReference type="EMBL" id="JNSL01000059">
    <property type="protein sequence ID" value="KGA17545.1"/>
    <property type="molecule type" value="Genomic_DNA"/>
</dbReference>
<evidence type="ECO:0000256" key="2">
    <source>
        <dbReference type="ARBA" id="ARBA00022598"/>
    </source>
</evidence>
<dbReference type="AlphaFoldDB" id="A0A094Q0C6"/>
<evidence type="ECO:0000256" key="10">
    <source>
        <dbReference type="ARBA" id="ARBA00031461"/>
    </source>
</evidence>
<dbReference type="InterPro" id="IPR051046">
    <property type="entry name" value="MurCDEF_CellWall_CoF430Synth"/>
</dbReference>
<name>A0A094Q0C6_9ZZZZ</name>
<keyword evidence="4" id="KW-0547">Nucleotide-binding</keyword>
<dbReference type="GO" id="GO:0009252">
    <property type="term" value="P:peptidoglycan biosynthetic process"/>
    <property type="evidence" value="ECO:0007669"/>
    <property type="project" value="UniProtKB-KW"/>
</dbReference>
<dbReference type="Pfam" id="PF08245">
    <property type="entry name" value="Mur_ligase_M"/>
    <property type="match status" value="1"/>
</dbReference>
<evidence type="ECO:0000259" key="11">
    <source>
        <dbReference type="Pfam" id="PF01225"/>
    </source>
</evidence>
<evidence type="ECO:0000256" key="8">
    <source>
        <dbReference type="ARBA" id="ARBA00023306"/>
    </source>
</evidence>
<sequence length="462" mass="48892">MIELSLNQIAEIVGGEVINSDGTQTTSAVPVINSSQATSDTFFAAFVGSNVDGHDFIEEAMAKGAQFALVTKNCSAPAIKVQDVRKALSDLAIYVRDKLENLKVIGITGSQGKTTTKDLLKHILAVSGETVAPEESLNNELGVPLLILRCTKATKYCIVEMGARHVGDISHLADIAKPHVGVVLTVGTAHLGEFGSRELIATAKSELITSLAAGATAILGTYDEFTPKMIVPSGVKRILFGEKSACEVRAADLEVREGRAHFDLVTPDGRAAVGLQLLGMHQVSNALAAAAVATALKIPIETISAALSTAEVSSKWRMEISEVGEITLINDSYNANPESMAAALRTLALVSQESGGVSWAILGKMQELGESSAAQHAAIGRLVSEIGIDNLVVVGIKDYLKDLDSMEDGGSSEVHYFDTKSEALAIVEHFAPGDVVLMKASRSEEFNLLADLIKERLQEADK</sequence>
<evidence type="ECO:0000259" key="13">
    <source>
        <dbReference type="Pfam" id="PF08245"/>
    </source>
</evidence>
<evidence type="ECO:0000256" key="6">
    <source>
        <dbReference type="ARBA" id="ARBA00022960"/>
    </source>
</evidence>
<comment type="caution">
    <text evidence="14">The sequence shown here is derived from an EMBL/GenBank/DDBJ whole genome shotgun (WGS) entry which is preliminary data.</text>
</comment>
<keyword evidence="6" id="KW-0133">Cell shape</keyword>
<dbReference type="SUPFAM" id="SSF53244">
    <property type="entry name" value="MurD-like peptide ligases, peptide-binding domain"/>
    <property type="match status" value="1"/>
</dbReference>
<dbReference type="InterPro" id="IPR036615">
    <property type="entry name" value="Mur_ligase_C_dom_sf"/>
</dbReference>
<evidence type="ECO:0000313" key="14">
    <source>
        <dbReference type="EMBL" id="KGA17545.1"/>
    </source>
</evidence>
<reference evidence="14" key="1">
    <citation type="submission" date="2014-06" db="EMBL/GenBank/DDBJ databases">
        <title>Key roles for freshwater Actinobacteria revealed by deep metagenomic sequencing.</title>
        <authorList>
            <person name="Ghai R."/>
            <person name="Mizuno C.M."/>
            <person name="Picazo A."/>
            <person name="Camacho A."/>
            <person name="Rodriguez-Valera F."/>
        </authorList>
    </citation>
    <scope>NUCLEOTIDE SEQUENCE</scope>
</reference>
<gene>
    <name evidence="14" type="ORF">GM51_10225</name>
</gene>
<feature type="domain" description="Mur ligase C-terminal" evidence="12">
    <location>
        <begin position="317"/>
        <end position="442"/>
    </location>
</feature>
<dbReference type="Pfam" id="PF02875">
    <property type="entry name" value="Mur_ligase_C"/>
    <property type="match status" value="1"/>
</dbReference>
<evidence type="ECO:0000256" key="5">
    <source>
        <dbReference type="ARBA" id="ARBA00022840"/>
    </source>
</evidence>
<dbReference type="InterPro" id="IPR000713">
    <property type="entry name" value="Mur_ligase_N"/>
</dbReference>
<dbReference type="Gene3D" id="3.40.1390.10">
    <property type="entry name" value="MurE/MurF, N-terminal domain"/>
    <property type="match status" value="1"/>
</dbReference>
<dbReference type="PANTHER" id="PTHR43024">
    <property type="entry name" value="UDP-N-ACETYLMURAMOYL-TRIPEPTIDE--D-ALANYL-D-ALANINE LIGASE"/>
    <property type="match status" value="1"/>
</dbReference>
<dbReference type="InterPro" id="IPR005863">
    <property type="entry name" value="UDP-N-AcMur_synth"/>
</dbReference>
<keyword evidence="1" id="KW-0963">Cytoplasm</keyword>